<dbReference type="Pfam" id="PF12937">
    <property type="entry name" value="F-box-like"/>
    <property type="match status" value="1"/>
</dbReference>
<dbReference type="Gene3D" id="1.20.1280.50">
    <property type="match status" value="1"/>
</dbReference>
<dbReference type="AlphaFoldDB" id="A0A420IKJ9"/>
<dbReference type="Proteomes" id="UP000285326">
    <property type="component" value="Unassembled WGS sequence"/>
</dbReference>
<name>A0A420IKJ9_9PEZI</name>
<evidence type="ECO:0000313" key="4">
    <source>
        <dbReference type="Proteomes" id="UP000285326"/>
    </source>
</evidence>
<protein>
    <submittedName>
        <fullName evidence="3">F-box protein pof7</fullName>
    </submittedName>
</protein>
<dbReference type="PANTHER" id="PTHR12874:SF9">
    <property type="entry name" value="F-BOX ONLY PROTEIN 48"/>
    <property type="match status" value="1"/>
</dbReference>
<accession>A0A420IKJ9</accession>
<evidence type="ECO:0000313" key="3">
    <source>
        <dbReference type="EMBL" id="RKF75005.1"/>
    </source>
</evidence>
<gene>
    <name evidence="3" type="ORF">GcM1_236049</name>
</gene>
<dbReference type="GO" id="GO:0019005">
    <property type="term" value="C:SCF ubiquitin ligase complex"/>
    <property type="evidence" value="ECO:0007669"/>
    <property type="project" value="TreeGrafter"/>
</dbReference>
<reference evidence="3 4" key="1">
    <citation type="journal article" date="2018" name="BMC Genomics">
        <title>Comparative genome analyses reveal sequence features reflecting distinct modes of host-adaptation between dicot and monocot powdery mildew.</title>
        <authorList>
            <person name="Wu Y."/>
            <person name="Ma X."/>
            <person name="Pan Z."/>
            <person name="Kale S.D."/>
            <person name="Song Y."/>
            <person name="King H."/>
            <person name="Zhang Q."/>
            <person name="Presley C."/>
            <person name="Deng X."/>
            <person name="Wei C.I."/>
            <person name="Xiao S."/>
        </authorList>
    </citation>
    <scope>NUCLEOTIDE SEQUENCE [LARGE SCALE GENOMIC DNA]</scope>
    <source>
        <strain evidence="3">UMSG1</strain>
    </source>
</reference>
<sequence length="511" mass="58823">MNEPNPELEKFREKWREEVEAKLRPEISNVVIQSSSETGCLDSASLITLSNIGTPTSSQKLNQLEPHLENHSSSNYTEGDLIEQDPSLCPHTALEYYEQAVKRENEGNLGDSVDLYRKAFRMDDKVDREYKLKHFPPVGYYQADINEIISPDNKVVPKSNKHVIDGTSTKVQQLIASFADLSIEPETTTSGNKASFCPFSRLPDEIIIHILIFLADIDFAGFVRVAQVCKKMAFLVATEEQIWKKICLESKIGFREMYYEWSQNITDGPFCGLKSSTKSQNQEIDLLNQDKITEILLHKNYSSSWYEMFRLRPRIRYNGCYISKVNYLRPGEASLSQVSWNNPVHIVTYYRYLRFFRDGSVISLLTTNEPIDVVPFLTKDFLETSRNSRGSSQSPSKFMQNALRGRWHLAKYLDNKTGSKIGDFTGNEIISNNSFDQGNLFLETEGANEKYFYQMKLSLQSMPGKKSCKNNKLTWCYFRSINKLTNELGEFLLKAERPFYWSRVKKYGDGD</sequence>
<organism evidence="3 4">
    <name type="scientific">Golovinomyces cichoracearum</name>
    <dbReference type="NCBI Taxonomy" id="62708"/>
    <lineage>
        <taxon>Eukaryota</taxon>
        <taxon>Fungi</taxon>
        <taxon>Dikarya</taxon>
        <taxon>Ascomycota</taxon>
        <taxon>Pezizomycotina</taxon>
        <taxon>Leotiomycetes</taxon>
        <taxon>Erysiphales</taxon>
        <taxon>Erysiphaceae</taxon>
        <taxon>Golovinomyces</taxon>
    </lineage>
</organism>
<dbReference type="SUPFAM" id="SSF81383">
    <property type="entry name" value="F-box domain"/>
    <property type="match status" value="1"/>
</dbReference>
<proteinExistence type="predicted"/>
<dbReference type="InterPro" id="IPR001810">
    <property type="entry name" value="F-box_dom"/>
</dbReference>
<comment type="caution">
    <text evidence="3">The sequence shown here is derived from an EMBL/GenBank/DDBJ whole genome shotgun (WGS) entry which is preliminary data.</text>
</comment>
<dbReference type="GO" id="GO:0005737">
    <property type="term" value="C:cytoplasm"/>
    <property type="evidence" value="ECO:0007669"/>
    <property type="project" value="TreeGrafter"/>
</dbReference>
<evidence type="ECO:0000256" key="1">
    <source>
        <dbReference type="ARBA" id="ARBA00022786"/>
    </source>
</evidence>
<evidence type="ECO:0000259" key="2">
    <source>
        <dbReference type="PROSITE" id="PS50181"/>
    </source>
</evidence>
<feature type="domain" description="F-box" evidence="2">
    <location>
        <begin position="196"/>
        <end position="246"/>
    </location>
</feature>
<dbReference type="Pfam" id="PF19270">
    <property type="entry name" value="FBO_C"/>
    <property type="match status" value="1"/>
</dbReference>
<dbReference type="PANTHER" id="PTHR12874">
    <property type="entry name" value="F-BOX ONLY PROTEIN 48-RELATED"/>
    <property type="match status" value="1"/>
</dbReference>
<dbReference type="PROSITE" id="PS50181">
    <property type="entry name" value="FBOX"/>
    <property type="match status" value="1"/>
</dbReference>
<dbReference type="GO" id="GO:0031146">
    <property type="term" value="P:SCF-dependent proteasomal ubiquitin-dependent protein catabolic process"/>
    <property type="evidence" value="ECO:0007669"/>
    <property type="project" value="TreeGrafter"/>
</dbReference>
<dbReference type="InterPro" id="IPR036047">
    <property type="entry name" value="F-box-like_dom_sf"/>
</dbReference>
<keyword evidence="1" id="KW-0833">Ubl conjugation pathway</keyword>
<dbReference type="InterPro" id="IPR045464">
    <property type="entry name" value="Hrt3/FBXO9_C"/>
</dbReference>
<dbReference type="EMBL" id="MCBS01023655">
    <property type="protein sequence ID" value="RKF75005.1"/>
    <property type="molecule type" value="Genomic_DNA"/>
</dbReference>